<dbReference type="EMBL" id="JAANYQ010000006">
    <property type="protein sequence ID" value="KAF4123378.1"/>
    <property type="molecule type" value="Genomic_DNA"/>
</dbReference>
<dbReference type="SUPFAM" id="SSF52833">
    <property type="entry name" value="Thioredoxin-like"/>
    <property type="match status" value="1"/>
</dbReference>
<dbReference type="PANTHER" id="PTHR28630:SF3">
    <property type="entry name" value="PEROXIREDOXIN-LIKE 2C"/>
    <property type="match status" value="1"/>
</dbReference>
<reference evidence="1" key="1">
    <citation type="submission" date="2020-03" db="EMBL/GenBank/DDBJ databases">
        <title>Site-based positive gene gene selection in Geosmithia morbida across the United States reveals a broad range of putative effectors and factors for local host and environmental adapation.</title>
        <authorList>
            <person name="Onufrak A."/>
            <person name="Murdoch R.W."/>
            <person name="Gazis R."/>
            <person name="Huff M."/>
            <person name="Staton M."/>
            <person name="Klingeman W."/>
            <person name="Hadziabdic D."/>
        </authorList>
    </citation>
    <scope>NUCLEOTIDE SEQUENCE</scope>
    <source>
        <strain evidence="1">1262</strain>
    </source>
</reference>
<evidence type="ECO:0000313" key="2">
    <source>
        <dbReference type="Proteomes" id="UP000749293"/>
    </source>
</evidence>
<proteinExistence type="predicted"/>
<organism evidence="1 2">
    <name type="scientific">Geosmithia morbida</name>
    <dbReference type="NCBI Taxonomy" id="1094350"/>
    <lineage>
        <taxon>Eukaryota</taxon>
        <taxon>Fungi</taxon>
        <taxon>Dikarya</taxon>
        <taxon>Ascomycota</taxon>
        <taxon>Pezizomycotina</taxon>
        <taxon>Sordariomycetes</taxon>
        <taxon>Hypocreomycetidae</taxon>
        <taxon>Hypocreales</taxon>
        <taxon>Bionectriaceae</taxon>
        <taxon>Geosmithia</taxon>
    </lineage>
</organism>
<keyword evidence="2" id="KW-1185">Reference proteome</keyword>
<gene>
    <name evidence="1" type="ORF">GMORB2_6079</name>
</gene>
<name>A0A9P5D123_9HYPO</name>
<accession>A0A9P5D123</accession>
<protein>
    <submittedName>
        <fullName evidence="1">Uncharacterized protein</fullName>
    </submittedName>
</protein>
<dbReference type="OrthoDB" id="40334at2759"/>
<dbReference type="AlphaFoldDB" id="A0A9P5D123"/>
<dbReference type="Pfam" id="PF13911">
    <property type="entry name" value="AhpC-TSA_2"/>
    <property type="match status" value="1"/>
</dbReference>
<dbReference type="Proteomes" id="UP000749293">
    <property type="component" value="Unassembled WGS sequence"/>
</dbReference>
<sequence length="206" mass="22411">MTTHVQVRASDNVPSAEKLQEIQEHSVLDHRGGSHTLRSIWNGEKATSRVLIIFIRHFYCGLCQDYVQTLSESITPESLPADASVVIIGCGDPGLIDGYAGPMGCRFPIYADPSRRAFAALGLVETLDAGTVAPAYQKRSIAQQAFAGFLRAIGSIPRGLAHKGGDMRQVGGEFLFQDGAVKWCHRMTTTRDHTEVPELMDLLGLS</sequence>
<dbReference type="GeneID" id="55972304"/>
<dbReference type="Gene3D" id="3.40.30.10">
    <property type="entry name" value="Glutaredoxin"/>
    <property type="match status" value="1"/>
</dbReference>
<dbReference type="RefSeq" id="XP_035322030.1">
    <property type="nucleotide sequence ID" value="XM_035468049.1"/>
</dbReference>
<evidence type="ECO:0000313" key="1">
    <source>
        <dbReference type="EMBL" id="KAF4123378.1"/>
    </source>
</evidence>
<dbReference type="CDD" id="cd02970">
    <property type="entry name" value="PRX_like2"/>
    <property type="match status" value="1"/>
</dbReference>
<dbReference type="InterPro" id="IPR036249">
    <property type="entry name" value="Thioredoxin-like_sf"/>
</dbReference>
<dbReference type="PANTHER" id="PTHR28630">
    <property type="match status" value="1"/>
</dbReference>
<comment type="caution">
    <text evidence="1">The sequence shown here is derived from an EMBL/GenBank/DDBJ whole genome shotgun (WGS) entry which is preliminary data.</text>
</comment>
<dbReference type="InterPro" id="IPR032801">
    <property type="entry name" value="PXL2A/B/C"/>
</dbReference>